<accession>A0ABV7XJB1</accession>
<gene>
    <name evidence="1" type="ORF">ACFONC_05470</name>
</gene>
<evidence type="ECO:0008006" key="3">
    <source>
        <dbReference type="Google" id="ProtNLM"/>
    </source>
</evidence>
<organism evidence="1 2">
    <name type="scientific">Luteimonas soli</name>
    <dbReference type="NCBI Taxonomy" id="1648966"/>
    <lineage>
        <taxon>Bacteria</taxon>
        <taxon>Pseudomonadati</taxon>
        <taxon>Pseudomonadota</taxon>
        <taxon>Gammaproteobacteria</taxon>
        <taxon>Lysobacterales</taxon>
        <taxon>Lysobacteraceae</taxon>
        <taxon>Luteimonas</taxon>
    </lineage>
</organism>
<reference evidence="2" key="1">
    <citation type="journal article" date="2019" name="Int. J. Syst. Evol. Microbiol.">
        <title>The Global Catalogue of Microorganisms (GCM) 10K type strain sequencing project: providing services to taxonomists for standard genome sequencing and annotation.</title>
        <authorList>
            <consortium name="The Broad Institute Genomics Platform"/>
            <consortium name="The Broad Institute Genome Sequencing Center for Infectious Disease"/>
            <person name="Wu L."/>
            <person name="Ma J."/>
        </authorList>
    </citation>
    <scope>NUCLEOTIDE SEQUENCE [LARGE SCALE GENOMIC DNA]</scope>
    <source>
        <strain evidence="2">KCTC 42441</strain>
    </source>
</reference>
<proteinExistence type="predicted"/>
<dbReference type="Proteomes" id="UP001595705">
    <property type="component" value="Unassembled WGS sequence"/>
</dbReference>
<evidence type="ECO:0000313" key="2">
    <source>
        <dbReference type="Proteomes" id="UP001595705"/>
    </source>
</evidence>
<keyword evidence="2" id="KW-1185">Reference proteome</keyword>
<comment type="caution">
    <text evidence="1">The sequence shown here is derived from an EMBL/GenBank/DDBJ whole genome shotgun (WGS) entry which is preliminary data.</text>
</comment>
<protein>
    <recommendedName>
        <fullName evidence="3">DNA primase/nucleoside triphosphatase C-terminal domain-containing protein</fullName>
    </recommendedName>
</protein>
<dbReference type="RefSeq" id="WP_386742700.1">
    <property type="nucleotide sequence ID" value="NZ_JBHRYA010000003.1"/>
</dbReference>
<evidence type="ECO:0000313" key="1">
    <source>
        <dbReference type="EMBL" id="MFC3715595.1"/>
    </source>
</evidence>
<dbReference type="EMBL" id="JBHRYA010000003">
    <property type="protein sequence ID" value="MFC3715595.1"/>
    <property type="molecule type" value="Genomic_DNA"/>
</dbReference>
<name>A0ABV7XJB1_9GAMM</name>
<sequence length="135" mass="15060">MSYNFARDIDRFYEELIAGQLGVRARPARTMDAFELYRLWAHRNGLPPTSSPRHFVTSLITRHPVTSHKKRFALGSTIGQGGVLYLAVVNPPARTGFEADWLGEHVLAFATDVAAYQARALEPEASHETRQASHA</sequence>